<accession>A0ABV1YQ50</accession>
<evidence type="ECO:0000256" key="1">
    <source>
        <dbReference type="SAM" id="Coils"/>
    </source>
</evidence>
<dbReference type="InterPro" id="IPR009078">
    <property type="entry name" value="Ferritin-like_SF"/>
</dbReference>
<keyword evidence="1" id="KW-0175">Coiled coil</keyword>
<dbReference type="PANTHER" id="PTHR30565">
    <property type="entry name" value="PROTEIN YCIF"/>
    <property type="match status" value="1"/>
</dbReference>
<dbReference type="Gene3D" id="1.20.1260.10">
    <property type="match status" value="1"/>
</dbReference>
<organism evidence="2 3">
    <name type="scientific">Mesorhizobium opportunistum</name>
    <dbReference type="NCBI Taxonomy" id="593909"/>
    <lineage>
        <taxon>Bacteria</taxon>
        <taxon>Pseudomonadati</taxon>
        <taxon>Pseudomonadota</taxon>
        <taxon>Alphaproteobacteria</taxon>
        <taxon>Hyphomicrobiales</taxon>
        <taxon>Phyllobacteriaceae</taxon>
        <taxon>Mesorhizobium</taxon>
    </lineage>
</organism>
<dbReference type="InterPro" id="IPR047114">
    <property type="entry name" value="YciF"/>
</dbReference>
<dbReference type="PANTHER" id="PTHR30565:SF9">
    <property type="entry name" value="PROTEIN YCIF"/>
    <property type="match status" value="1"/>
</dbReference>
<comment type="caution">
    <text evidence="2">The sequence shown here is derived from an EMBL/GenBank/DDBJ whole genome shotgun (WGS) entry which is preliminary data.</text>
</comment>
<proteinExistence type="predicted"/>
<evidence type="ECO:0000313" key="3">
    <source>
        <dbReference type="Proteomes" id="UP001464387"/>
    </source>
</evidence>
<dbReference type="Proteomes" id="UP001464387">
    <property type="component" value="Unassembled WGS sequence"/>
</dbReference>
<sequence length="173" mass="19308">MDTNFDSESREIFVVGLRNAHAMENQALSIMKPQVERIENYPEVADRLRRHIQETEGQIARLEAVLDGLDEEHSTLKDTALSMVGSMAAMGHSMAGDEIIKNSLANFAFENYEIAAYNSLLVLAEAGGFQDAERVLKQNLSEEEAMANWLKENLSDVTLRYAKLREAGETAKS</sequence>
<dbReference type="InterPro" id="IPR010287">
    <property type="entry name" value="DUF892_YciF-like"/>
</dbReference>
<dbReference type="InterPro" id="IPR012347">
    <property type="entry name" value="Ferritin-like"/>
</dbReference>
<reference evidence="2 3" key="1">
    <citation type="journal article" date="2024" name="Proc. Natl. Acad. Sci. U.S.A.">
        <title>The evolutionary genomics of adaptation to stress in wild rhizobium bacteria.</title>
        <authorList>
            <person name="Kehlet-Delgado H."/>
            <person name="Montoya A.P."/>
            <person name="Jensen K.T."/>
            <person name="Wendlandt C.E."/>
            <person name="Dexheimer C."/>
            <person name="Roberts M."/>
            <person name="Torres Martinez L."/>
            <person name="Friesen M.L."/>
            <person name="Griffitts J.S."/>
            <person name="Porter S.S."/>
        </authorList>
    </citation>
    <scope>NUCLEOTIDE SEQUENCE [LARGE SCALE GENOMIC DNA]</scope>
    <source>
        <strain evidence="2 3">M0729</strain>
    </source>
</reference>
<protein>
    <submittedName>
        <fullName evidence="2">Ferritin-like domain-containing protein</fullName>
    </submittedName>
</protein>
<dbReference type="RefSeq" id="WP_023767912.1">
    <property type="nucleotide sequence ID" value="NZ_CP100477.1"/>
</dbReference>
<dbReference type="EMBL" id="JAMYPJ010000069">
    <property type="protein sequence ID" value="MER8937242.1"/>
    <property type="molecule type" value="Genomic_DNA"/>
</dbReference>
<dbReference type="Pfam" id="PF05974">
    <property type="entry name" value="DUF892"/>
    <property type="match status" value="1"/>
</dbReference>
<name>A0ABV1YQ50_9HYPH</name>
<feature type="coiled-coil region" evidence="1">
    <location>
        <begin position="45"/>
        <end position="79"/>
    </location>
</feature>
<evidence type="ECO:0000313" key="2">
    <source>
        <dbReference type="EMBL" id="MER8937242.1"/>
    </source>
</evidence>
<dbReference type="SUPFAM" id="SSF47240">
    <property type="entry name" value="Ferritin-like"/>
    <property type="match status" value="1"/>
</dbReference>
<keyword evidence="3" id="KW-1185">Reference proteome</keyword>
<gene>
    <name evidence="2" type="ORF">NKI33_30350</name>
</gene>